<gene>
    <name evidence="7" type="ORF">DWW65_07185</name>
</gene>
<name>A0A3R6BTK3_9FIRM</name>
<organism evidence="7 8">
    <name type="scientific">Coprococcus comes</name>
    <dbReference type="NCBI Taxonomy" id="410072"/>
    <lineage>
        <taxon>Bacteria</taxon>
        <taxon>Bacillati</taxon>
        <taxon>Bacillota</taxon>
        <taxon>Clostridia</taxon>
        <taxon>Lachnospirales</taxon>
        <taxon>Lachnospiraceae</taxon>
        <taxon>Coprococcus</taxon>
    </lineage>
</organism>
<keyword evidence="3 6" id="KW-0812">Transmembrane</keyword>
<feature type="transmembrane region" description="Helical" evidence="6">
    <location>
        <begin position="349"/>
        <end position="371"/>
    </location>
</feature>
<evidence type="ECO:0000313" key="7">
    <source>
        <dbReference type="EMBL" id="RGU45992.1"/>
    </source>
</evidence>
<dbReference type="RefSeq" id="WP_117823817.1">
    <property type="nucleotide sequence ID" value="NZ_QRXY01000007.1"/>
</dbReference>
<reference evidence="7 8" key="1">
    <citation type="submission" date="2018-08" db="EMBL/GenBank/DDBJ databases">
        <title>A genome reference for cultivated species of the human gut microbiota.</title>
        <authorList>
            <person name="Zou Y."/>
            <person name="Xue W."/>
            <person name="Luo G."/>
        </authorList>
    </citation>
    <scope>NUCLEOTIDE SEQUENCE [LARGE SCALE GENOMIC DNA]</scope>
    <source>
        <strain evidence="7 8">AF16-31</strain>
    </source>
</reference>
<keyword evidence="2" id="KW-1003">Cell membrane</keyword>
<evidence type="ECO:0000256" key="3">
    <source>
        <dbReference type="ARBA" id="ARBA00022692"/>
    </source>
</evidence>
<evidence type="ECO:0008006" key="9">
    <source>
        <dbReference type="Google" id="ProtNLM"/>
    </source>
</evidence>
<evidence type="ECO:0000256" key="1">
    <source>
        <dbReference type="ARBA" id="ARBA00004651"/>
    </source>
</evidence>
<dbReference type="EMBL" id="QRXY01000007">
    <property type="protein sequence ID" value="RGU45992.1"/>
    <property type="molecule type" value="Genomic_DNA"/>
</dbReference>
<dbReference type="GO" id="GO:0005886">
    <property type="term" value="C:plasma membrane"/>
    <property type="evidence" value="ECO:0007669"/>
    <property type="project" value="UniProtKB-SubCell"/>
</dbReference>
<feature type="transmembrane region" description="Helical" evidence="6">
    <location>
        <begin position="86"/>
        <end position="103"/>
    </location>
</feature>
<comment type="subcellular location">
    <subcellularLocation>
        <location evidence="1">Cell membrane</location>
        <topology evidence="1">Multi-pass membrane protein</topology>
    </subcellularLocation>
</comment>
<feature type="transmembrane region" description="Helical" evidence="6">
    <location>
        <begin position="45"/>
        <end position="65"/>
    </location>
</feature>
<keyword evidence="4 6" id="KW-1133">Transmembrane helix</keyword>
<evidence type="ECO:0000256" key="4">
    <source>
        <dbReference type="ARBA" id="ARBA00022989"/>
    </source>
</evidence>
<protein>
    <recommendedName>
        <fullName evidence="9">Polysaccharide biosynthesis protein</fullName>
    </recommendedName>
</protein>
<evidence type="ECO:0000256" key="2">
    <source>
        <dbReference type="ARBA" id="ARBA00022475"/>
    </source>
</evidence>
<sequence>MSTSLKKGLFYVLMANLINLGFNLITNFVLPKKLSVDSYATIKTFQLYVSYVGLFHFGFVDGMYLKYGGKSVREISHKDLQTNLSTLRMFQIITTIVCMIGAILLKQEILMFFALSILPLNLANYFKQLYQATGEFSLYGKIMNANTILIFLANMMWIFLIKVDNGFYFLLSNVTVYFVVWIALELNCKKILGNKRDGKIFSFKELTQNIKAGVLLTVGNLSSVSLTSMDRWFVKALMDNLAFAQYSFAVSMENFMNVAVTPVTITLYNYFCKTTDVKEIRKMRNCVMLFSASIVACAFPARFILEVYLKKYIDSAQVMFLLFSAQIFYIIIKSIYVNLYKAQKKQHIYFIKLIIIIIIGFIFNVICYQIYELKESFAVGTLLSAICWYFLSLLDFKWLNYNIKEMLYPFIQVITFLVCGFAFSAIPGFIIYVLETLIVSYIFLPKEVKYAFDMIKKVIK</sequence>
<accession>A0A3R6BTK3</accession>
<feature type="transmembrane region" description="Helical" evidence="6">
    <location>
        <begin position="9"/>
        <end position="30"/>
    </location>
</feature>
<evidence type="ECO:0000313" key="8">
    <source>
        <dbReference type="Proteomes" id="UP000285693"/>
    </source>
</evidence>
<feature type="transmembrane region" description="Helical" evidence="6">
    <location>
        <begin position="429"/>
        <end position="444"/>
    </location>
</feature>
<feature type="transmembrane region" description="Helical" evidence="6">
    <location>
        <begin position="109"/>
        <end position="126"/>
    </location>
</feature>
<feature type="transmembrane region" description="Helical" evidence="6">
    <location>
        <begin position="138"/>
        <end position="160"/>
    </location>
</feature>
<dbReference type="InterPro" id="IPR050833">
    <property type="entry name" value="Poly_Biosynth_Transport"/>
</dbReference>
<proteinExistence type="predicted"/>
<evidence type="ECO:0000256" key="5">
    <source>
        <dbReference type="ARBA" id="ARBA00023136"/>
    </source>
</evidence>
<dbReference type="PANTHER" id="PTHR30250">
    <property type="entry name" value="PST FAMILY PREDICTED COLANIC ACID TRANSPORTER"/>
    <property type="match status" value="1"/>
</dbReference>
<feature type="transmembrane region" description="Helical" evidence="6">
    <location>
        <begin position="166"/>
        <end position="186"/>
    </location>
</feature>
<dbReference type="PANTHER" id="PTHR30250:SF11">
    <property type="entry name" value="O-ANTIGEN TRANSPORTER-RELATED"/>
    <property type="match status" value="1"/>
</dbReference>
<keyword evidence="5 6" id="KW-0472">Membrane</keyword>
<feature type="transmembrane region" description="Helical" evidence="6">
    <location>
        <begin position="377"/>
        <end position="394"/>
    </location>
</feature>
<dbReference type="Proteomes" id="UP000285693">
    <property type="component" value="Unassembled WGS sequence"/>
</dbReference>
<evidence type="ECO:0000256" key="6">
    <source>
        <dbReference type="SAM" id="Phobius"/>
    </source>
</evidence>
<dbReference type="AlphaFoldDB" id="A0A3R6BTK3"/>
<feature type="transmembrane region" description="Helical" evidence="6">
    <location>
        <begin position="286"/>
        <end position="305"/>
    </location>
</feature>
<comment type="caution">
    <text evidence="7">The sequence shown here is derived from an EMBL/GenBank/DDBJ whole genome shotgun (WGS) entry which is preliminary data.</text>
</comment>
<feature type="transmembrane region" description="Helical" evidence="6">
    <location>
        <begin position="317"/>
        <end position="337"/>
    </location>
</feature>